<comment type="caution">
    <text evidence="18">The sequence shown here is derived from an EMBL/GenBank/DDBJ whole genome shotgun (WGS) entry which is preliminary data.</text>
</comment>
<comment type="cofactor">
    <cofactor evidence="1">
        <name>Mg(2+)</name>
        <dbReference type="ChEBI" id="CHEBI:18420"/>
    </cofactor>
</comment>
<keyword evidence="14" id="KW-0342">GTP-binding</keyword>
<evidence type="ECO:0000256" key="14">
    <source>
        <dbReference type="ARBA" id="ARBA00023134"/>
    </source>
</evidence>
<dbReference type="OrthoDB" id="8954335at2759"/>
<dbReference type="Gene3D" id="3.40.50.300">
    <property type="entry name" value="P-loop containing nucleotide triphosphate hydrolases"/>
    <property type="match status" value="1"/>
</dbReference>
<evidence type="ECO:0000259" key="17">
    <source>
        <dbReference type="Pfam" id="PF04548"/>
    </source>
</evidence>
<keyword evidence="13" id="KW-1133">Transmembrane helix</keyword>
<keyword evidence="12" id="KW-0653">Protein transport</keyword>
<dbReference type="GO" id="GO:0005525">
    <property type="term" value="F:GTP binding"/>
    <property type="evidence" value="ECO:0007669"/>
    <property type="project" value="UniProtKB-KW"/>
</dbReference>
<name>A0A8K0TPH2_9PEZI</name>
<keyword evidence="8" id="KW-0547">Nucleotide-binding</keyword>
<dbReference type="InterPro" id="IPR027417">
    <property type="entry name" value="P-loop_NTPase"/>
</dbReference>
<evidence type="ECO:0000313" key="19">
    <source>
        <dbReference type="Proteomes" id="UP000813385"/>
    </source>
</evidence>
<sequence>MDDSTDGFIIVMGVTGAGKSYFLNKLHEENVVAEGHHLSSETETCQAVQIYLDQEKSRSITVIDTPGFDDTNRSPAAIFAEITDYLTAQYDSGIPLRGVLFLHKITDNKMTGTSKSYLQLFNNMVGSRAMKNVILVTTMWNTLHPAQWQIARDRELELRDKFWKHMIDQGSYAKRFDGSRESALALIGSLVGRPGVVLDIQREISGQGLPIPETTAGVELVRMMDRDRPGFEQSLVKIENELNRELRRRPVDKGRIELLKDEKKRVAKIVALMSSPQEKLKRQPGGSMQERLQQVMKQSGAQLVAALGIVLNMTYFIVQLTAGTA</sequence>
<dbReference type="InterPro" id="IPR045058">
    <property type="entry name" value="GIMA/IAN/Toc"/>
</dbReference>
<keyword evidence="11" id="KW-0460">Magnesium</keyword>
<dbReference type="Proteomes" id="UP000813385">
    <property type="component" value="Unassembled WGS sequence"/>
</dbReference>
<evidence type="ECO:0000256" key="4">
    <source>
        <dbReference type="ARBA" id="ARBA00022528"/>
    </source>
</evidence>
<dbReference type="InterPro" id="IPR006703">
    <property type="entry name" value="G_AIG1"/>
</dbReference>
<reference evidence="18" key="1">
    <citation type="journal article" date="2021" name="Nat. Commun.">
        <title>Genetic determinants of endophytism in the Arabidopsis root mycobiome.</title>
        <authorList>
            <person name="Mesny F."/>
            <person name="Miyauchi S."/>
            <person name="Thiergart T."/>
            <person name="Pickel B."/>
            <person name="Atanasova L."/>
            <person name="Karlsson M."/>
            <person name="Huettel B."/>
            <person name="Barry K.W."/>
            <person name="Haridas S."/>
            <person name="Chen C."/>
            <person name="Bauer D."/>
            <person name="Andreopoulos W."/>
            <person name="Pangilinan J."/>
            <person name="LaButti K."/>
            <person name="Riley R."/>
            <person name="Lipzen A."/>
            <person name="Clum A."/>
            <person name="Drula E."/>
            <person name="Henrissat B."/>
            <person name="Kohler A."/>
            <person name="Grigoriev I.V."/>
            <person name="Martin F.M."/>
            <person name="Hacquard S."/>
        </authorList>
    </citation>
    <scope>NUCLEOTIDE SEQUENCE</scope>
    <source>
        <strain evidence="18">MPI-CAGE-AT-0016</strain>
    </source>
</reference>
<evidence type="ECO:0000256" key="7">
    <source>
        <dbReference type="ARBA" id="ARBA00022723"/>
    </source>
</evidence>
<keyword evidence="15" id="KW-0472">Membrane</keyword>
<evidence type="ECO:0000256" key="8">
    <source>
        <dbReference type="ARBA" id="ARBA00022741"/>
    </source>
</evidence>
<dbReference type="Pfam" id="PF04548">
    <property type="entry name" value="AIG1"/>
    <property type="match status" value="1"/>
</dbReference>
<keyword evidence="3" id="KW-0813">Transport</keyword>
<keyword evidence="6" id="KW-0812">Transmembrane</keyword>
<dbReference type="EMBL" id="JAGPXD010000002">
    <property type="protein sequence ID" value="KAH7369341.1"/>
    <property type="molecule type" value="Genomic_DNA"/>
</dbReference>
<evidence type="ECO:0000313" key="18">
    <source>
        <dbReference type="EMBL" id="KAH7369341.1"/>
    </source>
</evidence>
<evidence type="ECO:0000256" key="9">
    <source>
        <dbReference type="ARBA" id="ARBA00022801"/>
    </source>
</evidence>
<accession>A0A8K0TPH2</accession>
<evidence type="ECO:0000256" key="6">
    <source>
        <dbReference type="ARBA" id="ARBA00022692"/>
    </source>
</evidence>
<dbReference type="GO" id="GO:0046872">
    <property type="term" value="F:metal ion binding"/>
    <property type="evidence" value="ECO:0007669"/>
    <property type="project" value="UniProtKB-KW"/>
</dbReference>
<dbReference type="CDD" id="cd00882">
    <property type="entry name" value="Ras_like_GTPase"/>
    <property type="match status" value="1"/>
</dbReference>
<dbReference type="SUPFAM" id="SSF52540">
    <property type="entry name" value="P-loop containing nucleoside triphosphate hydrolases"/>
    <property type="match status" value="1"/>
</dbReference>
<organism evidence="18 19">
    <name type="scientific">Plectosphaerella cucumerina</name>
    <dbReference type="NCBI Taxonomy" id="40658"/>
    <lineage>
        <taxon>Eukaryota</taxon>
        <taxon>Fungi</taxon>
        <taxon>Dikarya</taxon>
        <taxon>Ascomycota</taxon>
        <taxon>Pezizomycotina</taxon>
        <taxon>Sordariomycetes</taxon>
        <taxon>Hypocreomycetidae</taxon>
        <taxon>Glomerellales</taxon>
        <taxon>Plectosphaerellaceae</taxon>
        <taxon>Plectosphaerella</taxon>
    </lineage>
</organism>
<keyword evidence="9 18" id="KW-0378">Hydrolase</keyword>
<evidence type="ECO:0000256" key="3">
    <source>
        <dbReference type="ARBA" id="ARBA00022448"/>
    </source>
</evidence>
<evidence type="ECO:0000256" key="11">
    <source>
        <dbReference type="ARBA" id="ARBA00022842"/>
    </source>
</evidence>
<keyword evidence="7" id="KW-0479">Metal-binding</keyword>
<evidence type="ECO:0000256" key="16">
    <source>
        <dbReference type="ARBA" id="ARBA00024013"/>
    </source>
</evidence>
<gene>
    <name evidence="18" type="ORF">B0T11DRAFT_338321</name>
</gene>
<dbReference type="PANTHER" id="PTHR10903">
    <property type="entry name" value="GTPASE, IMAP FAMILY MEMBER-RELATED"/>
    <property type="match status" value="1"/>
</dbReference>
<evidence type="ECO:0000256" key="10">
    <source>
        <dbReference type="ARBA" id="ARBA00022805"/>
    </source>
</evidence>
<dbReference type="GO" id="GO:0015031">
    <property type="term" value="P:protein transport"/>
    <property type="evidence" value="ECO:0007669"/>
    <property type="project" value="UniProtKB-KW"/>
</dbReference>
<evidence type="ECO:0000256" key="13">
    <source>
        <dbReference type="ARBA" id="ARBA00022989"/>
    </source>
</evidence>
<evidence type="ECO:0000256" key="12">
    <source>
        <dbReference type="ARBA" id="ARBA00022927"/>
    </source>
</evidence>
<evidence type="ECO:0000256" key="15">
    <source>
        <dbReference type="ARBA" id="ARBA00023136"/>
    </source>
</evidence>
<dbReference type="PANTHER" id="PTHR10903:SF135">
    <property type="entry name" value="TRANSLOCASE OF CHLOROPLAST 120, CHLOROPLASTIC-RELATED"/>
    <property type="match status" value="1"/>
</dbReference>
<feature type="domain" description="AIG1-type G" evidence="17">
    <location>
        <begin position="9"/>
        <end position="147"/>
    </location>
</feature>
<evidence type="ECO:0000256" key="1">
    <source>
        <dbReference type="ARBA" id="ARBA00001946"/>
    </source>
</evidence>
<protein>
    <submittedName>
        <fullName evidence="18">P-loop containing nucleoside triphosphate hydrolase protein</fullName>
    </submittedName>
</protein>
<dbReference type="GO" id="GO:0016787">
    <property type="term" value="F:hydrolase activity"/>
    <property type="evidence" value="ECO:0007669"/>
    <property type="project" value="UniProtKB-KW"/>
</dbReference>
<proteinExistence type="predicted"/>
<keyword evidence="19" id="KW-1185">Reference proteome</keyword>
<comment type="subcellular location">
    <subcellularLocation>
        <location evidence="2">Membrane</location>
        <topology evidence="2">Single-pass membrane protein</topology>
    </subcellularLocation>
    <subcellularLocation>
        <location evidence="16">Plastid</location>
        <location evidence="16">Chloroplast outer membrane</location>
    </subcellularLocation>
</comment>
<keyword evidence="10" id="KW-1002">Plastid outer membrane</keyword>
<evidence type="ECO:0000256" key="2">
    <source>
        <dbReference type="ARBA" id="ARBA00004167"/>
    </source>
</evidence>
<evidence type="ECO:0000256" key="5">
    <source>
        <dbReference type="ARBA" id="ARBA00022640"/>
    </source>
</evidence>
<keyword evidence="4" id="KW-0150">Chloroplast</keyword>
<dbReference type="GO" id="GO:0016020">
    <property type="term" value="C:membrane"/>
    <property type="evidence" value="ECO:0007669"/>
    <property type="project" value="UniProtKB-SubCell"/>
</dbReference>
<keyword evidence="5" id="KW-0934">Plastid</keyword>
<dbReference type="AlphaFoldDB" id="A0A8K0TPH2"/>